<dbReference type="Pfam" id="PF13466">
    <property type="entry name" value="STAS_2"/>
    <property type="match status" value="1"/>
</dbReference>
<dbReference type="Gene3D" id="3.30.750.24">
    <property type="entry name" value="STAS domain"/>
    <property type="match status" value="1"/>
</dbReference>
<dbReference type="InterPro" id="IPR058548">
    <property type="entry name" value="MlaB-like_STAS"/>
</dbReference>
<dbReference type="InterPro" id="IPR036513">
    <property type="entry name" value="STAS_dom_sf"/>
</dbReference>
<gene>
    <name evidence="2" type="ORF">CLV34_0291</name>
</gene>
<dbReference type="RefSeq" id="WP_100348491.1">
    <property type="nucleotide sequence ID" value="NZ_PGTZ01000006.1"/>
</dbReference>
<accession>A0A2M8WU34</accession>
<dbReference type="Proteomes" id="UP000231586">
    <property type="component" value="Unassembled WGS sequence"/>
</dbReference>
<dbReference type="PANTHER" id="PTHR35849">
    <property type="entry name" value="BLR2341 PROTEIN"/>
    <property type="match status" value="1"/>
</dbReference>
<proteinExistence type="predicted"/>
<feature type="domain" description="STAS" evidence="1">
    <location>
        <begin position="22"/>
        <end position="101"/>
    </location>
</feature>
<reference evidence="2 3" key="1">
    <citation type="submission" date="2017-11" db="EMBL/GenBank/DDBJ databases">
        <title>Genomic Encyclopedia of Archaeal and Bacterial Type Strains, Phase II (KMG-II): From Individual Species to Whole Genera.</title>
        <authorList>
            <person name="Goeker M."/>
        </authorList>
    </citation>
    <scope>NUCLEOTIDE SEQUENCE [LARGE SCALE GENOMIC DNA]</scope>
    <source>
        <strain evidence="2 3">DSM 22413</strain>
    </source>
</reference>
<keyword evidence="3" id="KW-1185">Reference proteome</keyword>
<evidence type="ECO:0000313" key="2">
    <source>
        <dbReference type="EMBL" id="PJI94455.1"/>
    </source>
</evidence>
<dbReference type="CDD" id="cd07043">
    <property type="entry name" value="STAS_anti-anti-sigma_factors"/>
    <property type="match status" value="1"/>
</dbReference>
<dbReference type="EMBL" id="PGTZ01000006">
    <property type="protein sequence ID" value="PJI94455.1"/>
    <property type="molecule type" value="Genomic_DNA"/>
</dbReference>
<dbReference type="OrthoDB" id="4833278at2"/>
<dbReference type="InterPro" id="IPR052746">
    <property type="entry name" value="MlaB_ABC_Transporter"/>
</dbReference>
<comment type="caution">
    <text evidence="2">The sequence shown here is derived from an EMBL/GenBank/DDBJ whole genome shotgun (WGS) entry which is preliminary data.</text>
</comment>
<sequence length="101" mass="10654">MTGPSTSGVRVEQDGAHWVMWGEIDAAAIAPVKDAIDDAMSRHATFSLDLGDVTFMDSAGLRVLYLAATTATEPPRLVGTPASVRHLLEIAGVTDLFALTD</sequence>
<dbReference type="InterPro" id="IPR002645">
    <property type="entry name" value="STAS_dom"/>
</dbReference>
<protein>
    <submittedName>
        <fullName evidence="2">Anti-sigma B factor antagonist</fullName>
    </submittedName>
</protein>
<evidence type="ECO:0000259" key="1">
    <source>
        <dbReference type="PROSITE" id="PS50801"/>
    </source>
</evidence>
<dbReference type="AlphaFoldDB" id="A0A2M8WU34"/>
<name>A0A2M8WU34_9MICO</name>
<dbReference type="PROSITE" id="PS50801">
    <property type="entry name" value="STAS"/>
    <property type="match status" value="1"/>
</dbReference>
<dbReference type="PANTHER" id="PTHR35849:SF2">
    <property type="entry name" value="BLR2341 PROTEIN"/>
    <property type="match status" value="1"/>
</dbReference>
<dbReference type="SUPFAM" id="SSF52091">
    <property type="entry name" value="SpoIIaa-like"/>
    <property type="match status" value="1"/>
</dbReference>
<organism evidence="2 3">
    <name type="scientific">Luteimicrobium subarcticum</name>
    <dbReference type="NCBI Taxonomy" id="620910"/>
    <lineage>
        <taxon>Bacteria</taxon>
        <taxon>Bacillati</taxon>
        <taxon>Actinomycetota</taxon>
        <taxon>Actinomycetes</taxon>
        <taxon>Micrococcales</taxon>
        <taxon>Luteimicrobium</taxon>
    </lineage>
</organism>
<evidence type="ECO:0000313" key="3">
    <source>
        <dbReference type="Proteomes" id="UP000231586"/>
    </source>
</evidence>